<evidence type="ECO:0000313" key="2">
    <source>
        <dbReference type="Proteomes" id="UP000032142"/>
    </source>
</evidence>
<gene>
    <name evidence="1" type="ORF">F383_09546</name>
</gene>
<sequence>MLSSRLESGLDSGGCLSHAPPFMVTRRSKYFLFYGECEEISTEVRRRWRLDEGLAARRAGALSAVCDTRDHKNPRVALVSQILGLVRLLLIGFG</sequence>
<proteinExistence type="predicted"/>
<accession>A0A0B0NYZ4</accession>
<dbReference type="Proteomes" id="UP000032142">
    <property type="component" value="Unassembled WGS sequence"/>
</dbReference>
<dbReference type="EMBL" id="KN407530">
    <property type="protein sequence ID" value="KHG17109.1"/>
    <property type="molecule type" value="Genomic_DNA"/>
</dbReference>
<evidence type="ECO:0000313" key="1">
    <source>
        <dbReference type="EMBL" id="KHG17109.1"/>
    </source>
</evidence>
<name>A0A0B0NYZ4_GOSAR</name>
<keyword evidence="2" id="KW-1185">Reference proteome</keyword>
<organism evidence="1 2">
    <name type="scientific">Gossypium arboreum</name>
    <name type="common">Tree cotton</name>
    <name type="synonym">Gossypium nanking</name>
    <dbReference type="NCBI Taxonomy" id="29729"/>
    <lineage>
        <taxon>Eukaryota</taxon>
        <taxon>Viridiplantae</taxon>
        <taxon>Streptophyta</taxon>
        <taxon>Embryophyta</taxon>
        <taxon>Tracheophyta</taxon>
        <taxon>Spermatophyta</taxon>
        <taxon>Magnoliopsida</taxon>
        <taxon>eudicotyledons</taxon>
        <taxon>Gunneridae</taxon>
        <taxon>Pentapetalae</taxon>
        <taxon>rosids</taxon>
        <taxon>malvids</taxon>
        <taxon>Malvales</taxon>
        <taxon>Malvaceae</taxon>
        <taxon>Malvoideae</taxon>
        <taxon>Gossypium</taxon>
    </lineage>
</organism>
<dbReference type="AlphaFoldDB" id="A0A0B0NYZ4"/>
<protein>
    <submittedName>
        <fullName evidence="1">Uncharacterized protein</fullName>
    </submittedName>
</protein>
<reference evidence="2" key="1">
    <citation type="submission" date="2014-09" db="EMBL/GenBank/DDBJ databases">
        <authorList>
            <person name="Mudge J."/>
            <person name="Ramaraj T."/>
            <person name="Lindquist I.E."/>
            <person name="Bharti A.K."/>
            <person name="Sundararajan A."/>
            <person name="Cameron C.T."/>
            <person name="Woodward J.E."/>
            <person name="May G.D."/>
            <person name="Brubaker C."/>
            <person name="Broadhvest J."/>
            <person name="Wilkins T.A."/>
        </authorList>
    </citation>
    <scope>NUCLEOTIDE SEQUENCE</scope>
    <source>
        <strain evidence="2">cv. AKA8401</strain>
    </source>
</reference>